<sequence>MKLPSPLIRHGVFAPLILAVEFGLIVFAPALAVASALLSLLFGGRRPVRLLALILTWATTHIASVGAMLLLARSGTHTHYGVMRWFVGTISRAALRIARVRVEIRDSAAAEAVLAARQTPVLALSVHSGEGDSLLVLDMLLRRHKRNPRIVMHQALALDPLIGMLGNRLPNRFIDPRGGDIEVEIAAMSRDLGPTDAVLIFPEGGNFTTERRKRSIERLLHRGHTEQAEQAERMTNLSAPRPGGALAALESAPDADVVFFAHHGFPDGFGQVWRELPERTPILVQLWHVPAGEIPAGTEDRISWLFAWWETLDAWVGEQRAAQAQASSMATRRATAAGRVR</sequence>
<organism evidence="3 4">
    <name type="scientific">Solirubrobacter ginsenosidimutans</name>
    <dbReference type="NCBI Taxonomy" id="490573"/>
    <lineage>
        <taxon>Bacteria</taxon>
        <taxon>Bacillati</taxon>
        <taxon>Actinomycetota</taxon>
        <taxon>Thermoleophilia</taxon>
        <taxon>Solirubrobacterales</taxon>
        <taxon>Solirubrobacteraceae</taxon>
        <taxon>Solirubrobacter</taxon>
    </lineage>
</organism>
<name>A0A9X3MUH5_9ACTN</name>
<keyword evidence="4" id="KW-1185">Reference proteome</keyword>
<keyword evidence="1" id="KW-1133">Transmembrane helix</keyword>
<reference evidence="3" key="1">
    <citation type="submission" date="2022-10" db="EMBL/GenBank/DDBJ databases">
        <title>The WGS of Solirubrobacter ginsenosidimutans DSM 21036.</title>
        <authorList>
            <person name="Jiang Z."/>
        </authorList>
    </citation>
    <scope>NUCLEOTIDE SEQUENCE</scope>
    <source>
        <strain evidence="3">DSM 21036</strain>
    </source>
</reference>
<dbReference type="GO" id="GO:0016746">
    <property type="term" value="F:acyltransferase activity"/>
    <property type="evidence" value="ECO:0007669"/>
    <property type="project" value="UniProtKB-KW"/>
</dbReference>
<feature type="transmembrane region" description="Helical" evidence="1">
    <location>
        <begin position="50"/>
        <end position="72"/>
    </location>
</feature>
<evidence type="ECO:0000313" key="4">
    <source>
        <dbReference type="Proteomes" id="UP001149140"/>
    </source>
</evidence>
<dbReference type="Proteomes" id="UP001149140">
    <property type="component" value="Unassembled WGS sequence"/>
</dbReference>
<protein>
    <submittedName>
        <fullName evidence="3">1-acyl-sn-glycerol-3-phosphate acyltransferase</fullName>
    </submittedName>
</protein>
<dbReference type="RefSeq" id="WP_270041383.1">
    <property type="nucleotide sequence ID" value="NZ_JAPDOD010000016.1"/>
</dbReference>
<keyword evidence="3" id="KW-0012">Acyltransferase</keyword>
<feature type="domain" description="Phospholipid/glycerol acyltransferase" evidence="2">
    <location>
        <begin position="121"/>
        <end position="265"/>
    </location>
</feature>
<feature type="transmembrane region" description="Helical" evidence="1">
    <location>
        <begin position="12"/>
        <end position="38"/>
    </location>
</feature>
<dbReference type="Pfam" id="PF01553">
    <property type="entry name" value="Acyltransferase"/>
    <property type="match status" value="1"/>
</dbReference>
<evidence type="ECO:0000256" key="1">
    <source>
        <dbReference type="SAM" id="Phobius"/>
    </source>
</evidence>
<dbReference type="InterPro" id="IPR002123">
    <property type="entry name" value="Plipid/glycerol_acylTrfase"/>
</dbReference>
<dbReference type="AlphaFoldDB" id="A0A9X3MUH5"/>
<keyword evidence="3" id="KW-0808">Transferase</keyword>
<dbReference type="SMART" id="SM00563">
    <property type="entry name" value="PlsC"/>
    <property type="match status" value="1"/>
</dbReference>
<evidence type="ECO:0000313" key="3">
    <source>
        <dbReference type="EMBL" id="MDA0162146.1"/>
    </source>
</evidence>
<proteinExistence type="predicted"/>
<keyword evidence="1" id="KW-0472">Membrane</keyword>
<evidence type="ECO:0000259" key="2">
    <source>
        <dbReference type="SMART" id="SM00563"/>
    </source>
</evidence>
<gene>
    <name evidence="3" type="ORF">OM076_17870</name>
</gene>
<accession>A0A9X3MUH5</accession>
<comment type="caution">
    <text evidence="3">The sequence shown here is derived from an EMBL/GenBank/DDBJ whole genome shotgun (WGS) entry which is preliminary data.</text>
</comment>
<keyword evidence="1" id="KW-0812">Transmembrane</keyword>
<dbReference type="EMBL" id="JAPDOD010000016">
    <property type="protein sequence ID" value="MDA0162146.1"/>
    <property type="molecule type" value="Genomic_DNA"/>
</dbReference>